<keyword evidence="3" id="KW-1185">Reference proteome</keyword>
<reference evidence="2" key="1">
    <citation type="submission" date="2020-11" db="EMBL/GenBank/DDBJ databases">
        <authorList>
            <person name="Konstantinou D."/>
            <person name="Gkelis S."/>
            <person name="Popin R."/>
            <person name="Fewer D."/>
            <person name="Sivonen K."/>
        </authorList>
    </citation>
    <scope>NUCLEOTIDE SEQUENCE</scope>
    <source>
        <strain evidence="2">TAU-MAC 1115</strain>
    </source>
</reference>
<proteinExistence type="predicted"/>
<feature type="compositionally biased region" description="Low complexity" evidence="1">
    <location>
        <begin position="1"/>
        <end position="18"/>
    </location>
</feature>
<evidence type="ECO:0000313" key="2">
    <source>
        <dbReference type="EMBL" id="MBT9314094.1"/>
    </source>
</evidence>
<feature type="compositionally biased region" description="Polar residues" evidence="1">
    <location>
        <begin position="26"/>
        <end position="54"/>
    </location>
</feature>
<feature type="compositionally biased region" description="Low complexity" evidence="1">
    <location>
        <begin position="75"/>
        <end position="88"/>
    </location>
</feature>
<organism evidence="2 3">
    <name type="scientific">Leptothoe spongobia TAU-MAC 1115</name>
    <dbReference type="NCBI Taxonomy" id="1967444"/>
    <lineage>
        <taxon>Bacteria</taxon>
        <taxon>Bacillati</taxon>
        <taxon>Cyanobacteriota</taxon>
        <taxon>Cyanophyceae</taxon>
        <taxon>Nodosilineales</taxon>
        <taxon>Cymatolegaceae</taxon>
        <taxon>Leptothoe</taxon>
        <taxon>Leptothoe spongobia</taxon>
    </lineage>
</organism>
<dbReference type="RefSeq" id="WP_215607164.1">
    <property type="nucleotide sequence ID" value="NZ_JADOES010000002.1"/>
</dbReference>
<gene>
    <name evidence="2" type="ORF">IXB50_01480</name>
</gene>
<reference evidence="2" key="2">
    <citation type="journal article" date="2021" name="Mar. Drugs">
        <title>Genome Reduction and Secondary Metabolism of the Marine Sponge-Associated Cyanobacterium Leptothoe.</title>
        <authorList>
            <person name="Konstantinou D."/>
            <person name="Popin R.V."/>
            <person name="Fewer D.P."/>
            <person name="Sivonen K."/>
            <person name="Gkelis S."/>
        </authorList>
    </citation>
    <scope>NUCLEOTIDE SEQUENCE</scope>
    <source>
        <strain evidence="2">TAU-MAC 1115</strain>
    </source>
</reference>
<name>A0A947GG19_9CYAN</name>
<evidence type="ECO:0000313" key="3">
    <source>
        <dbReference type="Proteomes" id="UP000717364"/>
    </source>
</evidence>
<dbReference type="AlphaFoldDB" id="A0A947GG19"/>
<comment type="caution">
    <text evidence="2">The sequence shown here is derived from an EMBL/GenBank/DDBJ whole genome shotgun (WGS) entry which is preliminary data.</text>
</comment>
<feature type="region of interest" description="Disordered" evidence="1">
    <location>
        <begin position="1"/>
        <end position="88"/>
    </location>
</feature>
<accession>A0A947GG19</accession>
<protein>
    <submittedName>
        <fullName evidence="2">Uncharacterized protein</fullName>
    </submittedName>
</protein>
<dbReference type="Proteomes" id="UP000717364">
    <property type="component" value="Unassembled WGS sequence"/>
</dbReference>
<dbReference type="EMBL" id="JADOES010000002">
    <property type="protein sequence ID" value="MBT9314094.1"/>
    <property type="molecule type" value="Genomic_DNA"/>
</dbReference>
<sequence length="88" mass="8977">MKTSDSQSQSSWKASSWAPRDRESQAAISSTAPTTESQGHTNSSAHESQGNGRSWGQMMGNVRASQQGSGGAGGCVACASGRSAVSNK</sequence>
<evidence type="ECO:0000256" key="1">
    <source>
        <dbReference type="SAM" id="MobiDB-lite"/>
    </source>
</evidence>